<keyword evidence="2 4" id="KW-0808">Transferase</keyword>
<proteinExistence type="inferred from homology"/>
<dbReference type="GO" id="GO:0003831">
    <property type="term" value="F:beta-N-acetylglucosaminylglycopeptide beta-1,4-galactosyltransferase activity"/>
    <property type="evidence" value="ECO:0007669"/>
    <property type="project" value="TreeGrafter"/>
</dbReference>
<keyword evidence="4" id="KW-0328">Glycosyltransferase</keyword>
<dbReference type="PANTHER" id="PTHR19300">
    <property type="entry name" value="BETA-1,4-GALACTOSYLTRANSFERASE"/>
    <property type="match status" value="1"/>
</dbReference>
<evidence type="ECO:0000259" key="6">
    <source>
        <dbReference type="Pfam" id="PF02709"/>
    </source>
</evidence>
<dbReference type="GO" id="GO:0006487">
    <property type="term" value="P:protein N-linked glycosylation"/>
    <property type="evidence" value="ECO:0007669"/>
    <property type="project" value="TreeGrafter"/>
</dbReference>
<dbReference type="Proteomes" id="UP000472261">
    <property type="component" value="Unplaced"/>
</dbReference>
<dbReference type="GO" id="GO:0032580">
    <property type="term" value="C:Golgi cisterna membrane"/>
    <property type="evidence" value="ECO:0007669"/>
    <property type="project" value="UniProtKB-UniRule"/>
</dbReference>
<comment type="pathway">
    <text evidence="4">Protein modification; protein glycosylation.</text>
</comment>
<dbReference type="GO" id="GO:0005975">
    <property type="term" value="P:carbohydrate metabolic process"/>
    <property type="evidence" value="ECO:0007669"/>
    <property type="project" value="InterPro"/>
</dbReference>
<evidence type="ECO:0000256" key="5">
    <source>
        <dbReference type="SAM" id="MobiDB-lite"/>
    </source>
</evidence>
<comment type="similarity">
    <text evidence="4">Belongs to the glycosyltransferase 7 family.</text>
</comment>
<dbReference type="PRINTS" id="PR02050">
    <property type="entry name" value="B14GALTRFASE"/>
</dbReference>
<evidence type="ECO:0000313" key="7">
    <source>
        <dbReference type="Ensembl" id="ENSPCLP00000021810.1"/>
    </source>
</evidence>
<evidence type="ECO:0000313" key="8">
    <source>
        <dbReference type="Proteomes" id="UP000472261"/>
    </source>
</evidence>
<comment type="function">
    <text evidence="4">Responsible for the synthesis of complex-type N-linked oligosaccharides in many glycoproteins as well as the carbohydrate moieties of glycolipids.</text>
</comment>
<dbReference type="PANTHER" id="PTHR19300:SF5">
    <property type="entry name" value="BETA-1,4-GALACTOSYLTRANSFERASE 1"/>
    <property type="match status" value="1"/>
</dbReference>
<evidence type="ECO:0000256" key="4">
    <source>
        <dbReference type="RuleBase" id="RU368121"/>
    </source>
</evidence>
<keyword evidence="4" id="KW-0479">Metal-binding</keyword>
<keyword evidence="8" id="KW-1185">Reference proteome</keyword>
<keyword evidence="4" id="KW-0812">Transmembrane</keyword>
<evidence type="ECO:0000256" key="2">
    <source>
        <dbReference type="ARBA" id="ARBA00022679"/>
    </source>
</evidence>
<sequence length="301" mass="33573">TKEPTPLGTSLQRDRRLLVAFRAPHLSVTLLRYLPGTPSAPRLCPDPSPLLGEPPRERARPEPGCYRPLQQRRVPPLLAPRRPPVMDLVPSHLARSPHGARASHMAVLLLEPAWCLFPVVPKAQEDCMVLLASSNRCVTAACCCLIQCLFVLNQDGDVEFNCAQMLNAASVEALKKYSCDCFVFSDVNLILMDDRNTYKCYSHLKFRFPYNQYSGDVDVSGVSKEQFAKMSGFQNTSWGWGGEDDDTYSRLVFEAMGTSLPDAIIGKSRMIHPLHDQKNEPNPKRYVTALSILVVLPALFS</sequence>
<dbReference type="GO" id="GO:0046872">
    <property type="term" value="F:metal ion binding"/>
    <property type="evidence" value="ECO:0007669"/>
    <property type="project" value="UniProtKB-UniRule"/>
</dbReference>
<dbReference type="Pfam" id="PF02709">
    <property type="entry name" value="Glyco_transf_7C"/>
    <property type="match status" value="1"/>
</dbReference>
<dbReference type="AlphaFoldDB" id="A0A669QQ22"/>
<reference evidence="7" key="1">
    <citation type="submission" date="2025-08" db="UniProtKB">
        <authorList>
            <consortium name="Ensembl"/>
        </authorList>
    </citation>
    <scope>IDENTIFICATION</scope>
</reference>
<dbReference type="UniPathway" id="UPA00378"/>
<feature type="region of interest" description="Disordered" evidence="5">
    <location>
        <begin position="44"/>
        <end position="66"/>
    </location>
</feature>
<name>A0A669QQ22_PHACC</name>
<dbReference type="InterPro" id="IPR003859">
    <property type="entry name" value="Galactosyl_T"/>
</dbReference>
<keyword evidence="4" id="KW-0735">Signal-anchor</keyword>
<dbReference type="SUPFAM" id="SSF53448">
    <property type="entry name" value="Nucleotide-diphospho-sugar transferases"/>
    <property type="match status" value="1"/>
</dbReference>
<dbReference type="InterPro" id="IPR029044">
    <property type="entry name" value="Nucleotide-diphossugar_trans"/>
</dbReference>
<keyword evidence="4" id="KW-0325">Glycoprotein</keyword>
<comment type="subcellular location">
    <subcellularLocation>
        <location evidence="1 4">Golgi apparatus membrane</location>
        <topology evidence="1 4">Single-pass type II membrane protein</topology>
    </subcellularLocation>
</comment>
<evidence type="ECO:0000256" key="3">
    <source>
        <dbReference type="ARBA" id="ARBA00023211"/>
    </source>
</evidence>
<comment type="cofactor">
    <cofactor evidence="4">
        <name>Mn(2+)</name>
        <dbReference type="ChEBI" id="CHEBI:29035"/>
    </cofactor>
</comment>
<dbReference type="GO" id="GO:0000139">
    <property type="term" value="C:Golgi membrane"/>
    <property type="evidence" value="ECO:0007669"/>
    <property type="project" value="UniProtKB-SubCell"/>
</dbReference>
<dbReference type="InterPro" id="IPR027791">
    <property type="entry name" value="Galactosyl_T_C"/>
</dbReference>
<dbReference type="GO" id="GO:0008092">
    <property type="term" value="F:cytoskeletal protein binding"/>
    <property type="evidence" value="ECO:0007669"/>
    <property type="project" value="TreeGrafter"/>
</dbReference>
<keyword evidence="3 4" id="KW-0464">Manganese</keyword>
<reference evidence="7" key="2">
    <citation type="submission" date="2025-09" db="UniProtKB">
        <authorList>
            <consortium name="Ensembl"/>
        </authorList>
    </citation>
    <scope>IDENTIFICATION</scope>
</reference>
<keyword evidence="4" id="KW-0333">Golgi apparatus</keyword>
<accession>A0A669QQ22</accession>
<organism evidence="7 8">
    <name type="scientific">Phasianus colchicus</name>
    <name type="common">Common pheasant</name>
    <dbReference type="NCBI Taxonomy" id="9054"/>
    <lineage>
        <taxon>Eukaryota</taxon>
        <taxon>Metazoa</taxon>
        <taxon>Chordata</taxon>
        <taxon>Craniata</taxon>
        <taxon>Vertebrata</taxon>
        <taxon>Euteleostomi</taxon>
        <taxon>Archelosauria</taxon>
        <taxon>Archosauria</taxon>
        <taxon>Dinosauria</taxon>
        <taxon>Saurischia</taxon>
        <taxon>Theropoda</taxon>
        <taxon>Coelurosauria</taxon>
        <taxon>Aves</taxon>
        <taxon>Neognathae</taxon>
        <taxon>Galloanserae</taxon>
        <taxon>Galliformes</taxon>
        <taxon>Phasianidae</taxon>
        <taxon>Phasianinae</taxon>
        <taxon>Phasianus</taxon>
    </lineage>
</organism>
<feature type="domain" description="Galactosyltransferase C-terminal" evidence="6">
    <location>
        <begin position="200"/>
        <end position="272"/>
    </location>
</feature>
<dbReference type="Gene3D" id="3.90.550.10">
    <property type="entry name" value="Spore Coat Polysaccharide Biosynthesis Protein SpsA, Chain A"/>
    <property type="match status" value="1"/>
</dbReference>
<dbReference type="Ensembl" id="ENSPCLT00000030242.1">
    <property type="protein sequence ID" value="ENSPCLP00000021810.1"/>
    <property type="gene ID" value="ENSPCLG00000019195.1"/>
</dbReference>
<evidence type="ECO:0000256" key="1">
    <source>
        <dbReference type="ARBA" id="ARBA00004323"/>
    </source>
</evidence>
<dbReference type="EC" id="2.4.1.-" evidence="4"/>
<protein>
    <recommendedName>
        <fullName evidence="4">Beta-1,4-galactosyltransferase</fullName>
        <shortName evidence="4">Beta-1,4-GalTase</shortName>
        <ecNumber evidence="4">2.4.1.-</ecNumber>
    </recommendedName>
</protein>